<dbReference type="GO" id="GO:0016853">
    <property type="term" value="F:isomerase activity"/>
    <property type="evidence" value="ECO:0007669"/>
    <property type="project" value="UniProtKB-KW"/>
</dbReference>
<evidence type="ECO:0000313" key="17">
    <source>
        <dbReference type="EMBL" id="NLR23201.1"/>
    </source>
</evidence>
<evidence type="ECO:0000256" key="7">
    <source>
        <dbReference type="ARBA" id="ARBA00022691"/>
    </source>
</evidence>
<dbReference type="InterPro" id="IPR022462">
    <property type="entry name" value="EpmB"/>
</dbReference>
<evidence type="ECO:0000256" key="12">
    <source>
        <dbReference type="ARBA" id="ARBA00023235"/>
    </source>
</evidence>
<dbReference type="PANTHER" id="PTHR30538:SF1">
    <property type="entry name" value="L-LYSINE 2,3-AMINOMUTASE"/>
    <property type="match status" value="1"/>
</dbReference>
<dbReference type="SUPFAM" id="SSF102114">
    <property type="entry name" value="Radical SAM enzymes"/>
    <property type="match status" value="1"/>
</dbReference>
<comment type="catalytic activity">
    <reaction evidence="1">
        <text>L-lysine = D-beta-lysine</text>
        <dbReference type="Rhea" id="RHEA:44148"/>
        <dbReference type="ChEBI" id="CHEBI:32551"/>
        <dbReference type="ChEBI" id="CHEBI:84138"/>
    </reaction>
</comment>
<dbReference type="AlphaFoldDB" id="A0A8I2H500"/>
<evidence type="ECO:0000259" key="16">
    <source>
        <dbReference type="PROSITE" id="PS51918"/>
    </source>
</evidence>
<dbReference type="Proteomes" id="UP000646877">
    <property type="component" value="Unassembled WGS sequence"/>
</dbReference>
<evidence type="ECO:0000313" key="19">
    <source>
        <dbReference type="Proteomes" id="UP000646877"/>
    </source>
</evidence>
<dbReference type="EMBL" id="WEIA01000013">
    <property type="protein sequence ID" value="NLR23201.1"/>
    <property type="molecule type" value="Genomic_DNA"/>
</dbReference>
<keyword evidence="10" id="KW-0408">Iron</keyword>
<dbReference type="InterPro" id="IPR003739">
    <property type="entry name" value="Lys_aminomutase/Glu_NH3_mut"/>
</dbReference>
<evidence type="ECO:0000313" key="20">
    <source>
        <dbReference type="Proteomes" id="UP001304419"/>
    </source>
</evidence>
<dbReference type="InterPro" id="IPR007197">
    <property type="entry name" value="rSAM"/>
</dbReference>
<evidence type="ECO:0000313" key="18">
    <source>
        <dbReference type="EMBL" id="WOX29123.1"/>
    </source>
</evidence>
<gene>
    <name evidence="17" type="primary">epmB</name>
    <name evidence="17" type="ORF">F9Y85_18145</name>
    <name evidence="18" type="ORF">R5H13_02300</name>
</gene>
<dbReference type="InterPro" id="IPR013785">
    <property type="entry name" value="Aldolase_TIM"/>
</dbReference>
<dbReference type="Gene3D" id="3.20.20.70">
    <property type="entry name" value="Aldolase class I"/>
    <property type="match status" value="1"/>
</dbReference>
<feature type="modified residue" description="N6-(pyridoxal phosphate)lysine" evidence="15">
    <location>
        <position position="329"/>
    </location>
</feature>
<reference evidence="17" key="1">
    <citation type="submission" date="2019-10" db="EMBL/GenBank/DDBJ databases">
        <authorList>
            <person name="Paulsen S."/>
        </authorList>
    </citation>
    <scope>NUCLEOTIDE SEQUENCE</scope>
    <source>
        <strain evidence="17">LMG 19692</strain>
    </source>
</reference>
<evidence type="ECO:0000256" key="10">
    <source>
        <dbReference type="ARBA" id="ARBA00023004"/>
    </source>
</evidence>
<dbReference type="SFLD" id="SFLDF00314">
    <property type="entry name" value="L-lysine_2_3-aminomutase_(yjeK"/>
    <property type="match status" value="1"/>
</dbReference>
<keyword evidence="8 14" id="KW-0479">Metal-binding</keyword>
<dbReference type="CDD" id="cd01335">
    <property type="entry name" value="Radical_SAM"/>
    <property type="match status" value="1"/>
</dbReference>
<protein>
    <recommendedName>
        <fullName evidence="5">L-lysine 2,3-aminomutase</fullName>
    </recommendedName>
    <alternativeName>
        <fullName evidence="13">EF-P post-translational modification enzyme B</fullName>
    </alternativeName>
</protein>
<evidence type="ECO:0000256" key="13">
    <source>
        <dbReference type="ARBA" id="ARBA00030756"/>
    </source>
</evidence>
<comment type="similarity">
    <text evidence="4">Belongs to the radical SAM superfamily. KamA family.</text>
</comment>
<evidence type="ECO:0000256" key="6">
    <source>
        <dbReference type="ARBA" id="ARBA00022485"/>
    </source>
</evidence>
<evidence type="ECO:0000256" key="1">
    <source>
        <dbReference type="ARBA" id="ARBA00001352"/>
    </source>
</evidence>
<dbReference type="NCBIfam" id="TIGR03821">
    <property type="entry name" value="EFP_modif_epmB"/>
    <property type="match status" value="1"/>
</dbReference>
<dbReference type="SFLD" id="SFLDS00029">
    <property type="entry name" value="Radical_SAM"/>
    <property type="match status" value="1"/>
</dbReference>
<reference evidence="18 20" key="2">
    <citation type="submission" date="2023-10" db="EMBL/GenBank/DDBJ databases">
        <title>To unveil natural product biosynthetic capacity in Pseudoalteromonas.</title>
        <authorList>
            <person name="Wang J."/>
        </authorList>
    </citation>
    <scope>NUCLEOTIDE SEQUENCE [LARGE SCALE GENOMIC DNA]</scope>
    <source>
        <strain evidence="18 20">DSM 15914</strain>
    </source>
</reference>
<dbReference type="PANTHER" id="PTHR30538">
    <property type="entry name" value="LYSINE 2,3-AMINOMUTASE-RELATED"/>
    <property type="match status" value="1"/>
</dbReference>
<evidence type="ECO:0000256" key="8">
    <source>
        <dbReference type="ARBA" id="ARBA00022723"/>
    </source>
</evidence>
<dbReference type="Proteomes" id="UP001304419">
    <property type="component" value="Chromosome 1"/>
</dbReference>
<evidence type="ECO:0000256" key="11">
    <source>
        <dbReference type="ARBA" id="ARBA00023014"/>
    </source>
</evidence>
<keyword evidence="20" id="KW-1185">Reference proteome</keyword>
<keyword evidence="12" id="KW-0413">Isomerase</keyword>
<evidence type="ECO:0000256" key="15">
    <source>
        <dbReference type="PIRSR" id="PIRSR603739-50"/>
    </source>
</evidence>
<name>A0A8I2H500_9GAMM</name>
<dbReference type="GO" id="GO:0051539">
    <property type="term" value="F:4 iron, 4 sulfur cluster binding"/>
    <property type="evidence" value="ECO:0007669"/>
    <property type="project" value="UniProtKB-KW"/>
</dbReference>
<evidence type="ECO:0000256" key="9">
    <source>
        <dbReference type="ARBA" id="ARBA00022898"/>
    </source>
</evidence>
<dbReference type="Pfam" id="PF04055">
    <property type="entry name" value="Radical_SAM"/>
    <property type="match status" value="1"/>
</dbReference>
<evidence type="ECO:0000256" key="5">
    <source>
        <dbReference type="ARBA" id="ARBA00022363"/>
    </source>
</evidence>
<evidence type="ECO:0000256" key="4">
    <source>
        <dbReference type="ARBA" id="ARBA00008703"/>
    </source>
</evidence>
<dbReference type="RefSeq" id="WP_130126956.1">
    <property type="nucleotide sequence ID" value="NZ_CBCSDF010000007.1"/>
</dbReference>
<evidence type="ECO:0000256" key="3">
    <source>
        <dbReference type="ARBA" id="ARBA00001966"/>
    </source>
</evidence>
<dbReference type="PIRSF" id="PIRSF004911">
    <property type="entry name" value="DUF160"/>
    <property type="match status" value="1"/>
</dbReference>
<dbReference type="PROSITE" id="PS51918">
    <property type="entry name" value="RADICAL_SAM"/>
    <property type="match status" value="1"/>
</dbReference>
<feature type="domain" description="Radical SAM core" evidence="16">
    <location>
        <begin position="103"/>
        <end position="318"/>
    </location>
</feature>
<accession>A0A8I2H500</accession>
<dbReference type="GO" id="GO:0046872">
    <property type="term" value="F:metal ion binding"/>
    <property type="evidence" value="ECO:0007669"/>
    <property type="project" value="UniProtKB-KW"/>
</dbReference>
<feature type="binding site" evidence="14">
    <location>
        <position position="117"/>
    </location>
    <ligand>
        <name>[4Fe-4S] cluster</name>
        <dbReference type="ChEBI" id="CHEBI:49883"/>
        <note>4Fe-4S-S-AdoMet</note>
    </ligand>
</feature>
<keyword evidence="6 14" id="KW-0004">4Fe-4S</keyword>
<dbReference type="NCBIfam" id="TIGR00238">
    <property type="entry name" value="KamA family radical SAM protein"/>
    <property type="match status" value="1"/>
</dbReference>
<comment type="cofactor">
    <cofactor evidence="3">
        <name>[4Fe-4S] cluster</name>
        <dbReference type="ChEBI" id="CHEBI:49883"/>
    </cofactor>
</comment>
<comment type="cofactor">
    <cofactor evidence="2 15">
        <name>pyridoxal 5'-phosphate</name>
        <dbReference type="ChEBI" id="CHEBI:597326"/>
    </cofactor>
</comment>
<evidence type="ECO:0000256" key="2">
    <source>
        <dbReference type="ARBA" id="ARBA00001933"/>
    </source>
</evidence>
<organism evidence="17 19">
    <name type="scientific">Pseudoalteromonas maricaloris</name>
    <dbReference type="NCBI Taxonomy" id="184924"/>
    <lineage>
        <taxon>Bacteria</taxon>
        <taxon>Pseudomonadati</taxon>
        <taxon>Pseudomonadota</taxon>
        <taxon>Gammaproteobacteria</taxon>
        <taxon>Alteromonadales</taxon>
        <taxon>Pseudoalteromonadaceae</taxon>
        <taxon>Pseudoalteromonas</taxon>
    </lineage>
</organism>
<keyword evidence="7" id="KW-0949">S-adenosyl-L-methionine</keyword>
<feature type="binding site" evidence="14">
    <location>
        <position position="124"/>
    </location>
    <ligand>
        <name>[4Fe-4S] cluster</name>
        <dbReference type="ChEBI" id="CHEBI:49883"/>
        <note>4Fe-4S-S-AdoMet</note>
    </ligand>
</feature>
<proteinExistence type="inferred from homology"/>
<evidence type="ECO:0000256" key="14">
    <source>
        <dbReference type="PIRSR" id="PIRSR004911-1"/>
    </source>
</evidence>
<dbReference type="SFLD" id="SFLDG01070">
    <property type="entry name" value="PLP-dependent"/>
    <property type="match status" value="1"/>
</dbReference>
<keyword evidence="11 14" id="KW-0411">Iron-sulfur</keyword>
<dbReference type="EMBL" id="CP137578">
    <property type="protein sequence ID" value="WOX29123.1"/>
    <property type="molecule type" value="Genomic_DNA"/>
</dbReference>
<dbReference type="InterPro" id="IPR058240">
    <property type="entry name" value="rSAM_sf"/>
</dbReference>
<keyword evidence="9 15" id="KW-0663">Pyridoxal phosphate</keyword>
<feature type="binding site" evidence="14">
    <location>
        <position position="121"/>
    </location>
    <ligand>
        <name>[4Fe-4S] cluster</name>
        <dbReference type="ChEBI" id="CHEBI:49883"/>
        <note>4Fe-4S-S-AdoMet</note>
    </ligand>
</feature>
<sequence length="338" mass="38601">MIQINEVNLQTNWQKELANVVTDPQELLNILGLHDQFDARDFAAKRLFPMRVPRPFIAKMRHGDRHDPLLLQVLPVHQEYLTEAGFSKDPLEEQDAPVPGLLHKYRSRVLLMLKTGCAVNCRYCFRRHFPYQDNQVNKRTLEPVFDYLRAHPEINEVILSGGDPLMAKDDMIAWVLEQLEAIPQIKRLRIHSRLPVVIPARITEELCLRLTKSHLKVILVNHINHANEIDDTFKAAMQKLKQANVTLLNQAVLLKGINNDVAAQAQLSEALFDADILPYYLHLLDKVEGASHFDVEEREAKAIMAELLEVLPGFLVPKLVREIGGQPSKTPIDLNLLD</sequence>